<dbReference type="InterPro" id="IPR013783">
    <property type="entry name" value="Ig-like_fold"/>
</dbReference>
<dbReference type="Gene3D" id="3.40.390.10">
    <property type="entry name" value="Collagenase (Catalytic Domain)"/>
    <property type="match status" value="1"/>
</dbReference>
<evidence type="ECO:0000313" key="14">
    <source>
        <dbReference type="Proteomes" id="UP000184474"/>
    </source>
</evidence>
<feature type="domain" description="CARDB" evidence="11">
    <location>
        <begin position="338"/>
        <end position="436"/>
    </location>
</feature>
<keyword evidence="8" id="KW-1015">Disulfide bond</keyword>
<reference evidence="14" key="1">
    <citation type="submission" date="2016-11" db="EMBL/GenBank/DDBJ databases">
        <authorList>
            <person name="Varghese N."/>
            <person name="Submissions S."/>
        </authorList>
    </citation>
    <scope>NUCLEOTIDE SEQUENCE [LARGE SCALE GENOMIC DNA]</scope>
    <source>
        <strain evidence="14">DSM 26134</strain>
    </source>
</reference>
<dbReference type="PANTHER" id="PTHR47466">
    <property type="match status" value="1"/>
</dbReference>
<feature type="chain" id="PRO_5013314223" evidence="9">
    <location>
        <begin position="19"/>
        <end position="998"/>
    </location>
</feature>
<evidence type="ECO:0000259" key="12">
    <source>
        <dbReference type="Pfam" id="PF18962"/>
    </source>
</evidence>
<dbReference type="InterPro" id="IPR024079">
    <property type="entry name" value="MetalloPept_cat_dom_sf"/>
</dbReference>
<keyword evidence="14" id="KW-1185">Reference proteome</keyword>
<dbReference type="NCBIfam" id="TIGR04183">
    <property type="entry name" value="Por_Secre_tail"/>
    <property type="match status" value="1"/>
</dbReference>
<dbReference type="Gene3D" id="2.60.40.10">
    <property type="entry name" value="Immunoglobulins"/>
    <property type="match status" value="2"/>
</dbReference>
<dbReference type="InterPro" id="IPR026444">
    <property type="entry name" value="Secre_tail"/>
</dbReference>
<keyword evidence="4 9" id="KW-0732">Signal</keyword>
<evidence type="ECO:0000256" key="2">
    <source>
        <dbReference type="ARBA" id="ARBA00022670"/>
    </source>
</evidence>
<evidence type="ECO:0000313" key="13">
    <source>
        <dbReference type="EMBL" id="SHK48709.1"/>
    </source>
</evidence>
<evidence type="ECO:0000256" key="1">
    <source>
        <dbReference type="ARBA" id="ARBA00008721"/>
    </source>
</evidence>
<feature type="domain" description="Peptidase M43 pregnancy-associated plasma-A" evidence="10">
    <location>
        <begin position="161"/>
        <end position="316"/>
    </location>
</feature>
<dbReference type="EMBL" id="FRAA01000005">
    <property type="protein sequence ID" value="SHK48709.1"/>
    <property type="molecule type" value="Genomic_DNA"/>
</dbReference>
<accession>A0A1M6SVM8</accession>
<keyword evidence="6" id="KW-0862">Zinc</keyword>
<dbReference type="GO" id="GO:0008237">
    <property type="term" value="F:metallopeptidase activity"/>
    <property type="evidence" value="ECO:0007669"/>
    <property type="project" value="UniProtKB-KW"/>
</dbReference>
<keyword evidence="5" id="KW-0378">Hydrolase</keyword>
<evidence type="ECO:0000259" key="11">
    <source>
        <dbReference type="Pfam" id="PF07705"/>
    </source>
</evidence>
<name>A0A1M6SVM8_REIAG</name>
<feature type="signal peptide" evidence="9">
    <location>
        <begin position="1"/>
        <end position="18"/>
    </location>
</feature>
<evidence type="ECO:0000259" key="10">
    <source>
        <dbReference type="Pfam" id="PF05572"/>
    </source>
</evidence>
<dbReference type="NCBIfam" id="NF038128">
    <property type="entry name" value="choice_anch_J"/>
    <property type="match status" value="2"/>
</dbReference>
<dbReference type="Pfam" id="PF07705">
    <property type="entry name" value="CARDB"/>
    <property type="match status" value="1"/>
</dbReference>
<keyword evidence="2" id="KW-0645">Protease</keyword>
<dbReference type="GO" id="GO:0046872">
    <property type="term" value="F:metal ion binding"/>
    <property type="evidence" value="ECO:0007669"/>
    <property type="project" value="UniProtKB-KW"/>
</dbReference>
<dbReference type="InterPro" id="IPR008754">
    <property type="entry name" value="Peptidase_M43"/>
</dbReference>
<dbReference type="GO" id="GO:0006508">
    <property type="term" value="P:proteolysis"/>
    <property type="evidence" value="ECO:0007669"/>
    <property type="project" value="UniProtKB-KW"/>
</dbReference>
<dbReference type="CDD" id="cd04275">
    <property type="entry name" value="ZnMc_pappalysin_like"/>
    <property type="match status" value="1"/>
</dbReference>
<dbReference type="AlphaFoldDB" id="A0A1M6SVM8"/>
<feature type="domain" description="Secretion system C-terminal sorting" evidence="12">
    <location>
        <begin position="920"/>
        <end position="995"/>
    </location>
</feature>
<evidence type="ECO:0000256" key="3">
    <source>
        <dbReference type="ARBA" id="ARBA00022723"/>
    </source>
</evidence>
<protein>
    <submittedName>
        <fullName evidence="13">Por secretion system C-terminal sorting domain-containing protein</fullName>
    </submittedName>
</protein>
<evidence type="ECO:0000256" key="7">
    <source>
        <dbReference type="ARBA" id="ARBA00023049"/>
    </source>
</evidence>
<dbReference type="Gene3D" id="2.60.120.260">
    <property type="entry name" value="Galactose-binding domain-like"/>
    <property type="match status" value="1"/>
</dbReference>
<dbReference type="SUPFAM" id="SSF55486">
    <property type="entry name" value="Metalloproteases ('zincins'), catalytic domain"/>
    <property type="match status" value="1"/>
</dbReference>
<sequence>MQKSILILLLILSTSVFAQDRCGTVPFNKLQHPESTEQFENWIEQKIANRKRSRISGIQNNTVYTIPVVIHVIHQGEPIGTGTNIPDEQILSQITTLNEDLRRLNTDASDTPTDFLSVAADIQIEFVLAKRDPEGLPTTGIDRVQGSQDGYSINNLDVLAAESYWDANQYCNIWVSDLSADYLGYAYMPLSNLAGLDIDRNNNALIDGAFIDYQYFGTGYNADNFSRGRTVTHELGHWLGLRHIWGDNSSCTVDDYCDDTPPQSSSTNSNLSCTDVADAFSCGTQDMAQNYMDYTADKCMNIFTVDQKERMRTVIENSPRRKSLLTSPALLEAIQVANDLGIYRIISPGTGSCDEMLNPSITVRNYGNNDISSFSISLLIDQVVVEQIQYSNTLPPLATVDITFNSLFLTEKNTQFTFLIDQVNNTADANPSNDSKTIQTYLPSHEVMPVYENFTQSTTHFTSSWHIPDGSLWSFETAPNLTVDNEAIALRYGESSNDTFGSIDYLLSPLISMVGIAAANLRFNYAYAPTAGIIAEGLEIRISTDCGETFPLDNSLMLSWAPNLGTTAYQSAPFVPTGPGDWTSVDLNLSEYNTEDEIMIAFIGYNGNGNNLYLDDIQIVSSSTHNYDASIYALTNIPIVSCINSFRADVTVRNNGFLPMTSFDLTATVNEEKQSKSVNGISLNPGEFTTVDMAFTDLPIGENQISFEVSNPNNETDENPDNNNWISHFIVDDSQEDIPLKIDFLTTAPYENWQYYSGSDLQFWEIYIDDRDFTNRSLFYNAYSNINTGLQNMFVSPLLDLSEFEQAAIRFDYSYAYRSGKNDRLQVLLSTDCGRNFDQVLYDQNGLGLAVTETNSEWYPSEETDWKTMTINLSDYTGQNDIRLAFAFTNQNGNNLFVDNIEFYDVAEPDTLDLTEKIRIYPNPAYDYFNVKLNFNTKQDATLRLLSLNGEVLLEQRIENTLNQVYLIDNLQLRSGIYILQVLGENDHISSRVMISRQ</sequence>
<dbReference type="InterPro" id="IPR011635">
    <property type="entry name" value="CARDB"/>
</dbReference>
<keyword evidence="7" id="KW-0482">Metalloprotease</keyword>
<organism evidence="13 14">
    <name type="scientific">Reichenbachiella agariperforans</name>
    <dbReference type="NCBI Taxonomy" id="156994"/>
    <lineage>
        <taxon>Bacteria</taxon>
        <taxon>Pseudomonadati</taxon>
        <taxon>Bacteroidota</taxon>
        <taxon>Cytophagia</taxon>
        <taxon>Cytophagales</taxon>
        <taxon>Reichenbachiellaceae</taxon>
        <taxon>Reichenbachiella</taxon>
    </lineage>
</organism>
<dbReference type="Proteomes" id="UP000184474">
    <property type="component" value="Unassembled WGS sequence"/>
</dbReference>
<evidence type="ECO:0000256" key="9">
    <source>
        <dbReference type="SAM" id="SignalP"/>
    </source>
</evidence>
<evidence type="ECO:0000256" key="6">
    <source>
        <dbReference type="ARBA" id="ARBA00022833"/>
    </source>
</evidence>
<dbReference type="RefSeq" id="WP_073123310.1">
    <property type="nucleotide sequence ID" value="NZ_FRAA01000005.1"/>
</dbReference>
<comment type="similarity">
    <text evidence="1">Belongs to the peptidase M43B family.</text>
</comment>
<keyword evidence="3" id="KW-0479">Metal-binding</keyword>
<evidence type="ECO:0000256" key="4">
    <source>
        <dbReference type="ARBA" id="ARBA00022729"/>
    </source>
</evidence>
<proteinExistence type="inferred from homology"/>
<dbReference type="STRING" id="156994.SAMN04488028_105171"/>
<evidence type="ECO:0000256" key="8">
    <source>
        <dbReference type="ARBA" id="ARBA00023157"/>
    </source>
</evidence>
<dbReference type="PANTHER" id="PTHR47466:SF1">
    <property type="entry name" value="METALLOPROTEASE MEP1 (AFU_ORTHOLOGUE AFUA_1G07730)-RELATED"/>
    <property type="match status" value="1"/>
</dbReference>
<evidence type="ECO:0000256" key="5">
    <source>
        <dbReference type="ARBA" id="ARBA00022801"/>
    </source>
</evidence>
<dbReference type="Pfam" id="PF05572">
    <property type="entry name" value="Peptidase_M43"/>
    <property type="match status" value="1"/>
</dbReference>
<dbReference type="Pfam" id="PF18962">
    <property type="entry name" value="Por_Secre_tail"/>
    <property type="match status" value="1"/>
</dbReference>
<gene>
    <name evidence="13" type="ORF">SAMN04488028_105171</name>
</gene>